<dbReference type="AlphaFoldDB" id="A0A9D4QAD9"/>
<dbReference type="Gene3D" id="3.30.9.10">
    <property type="entry name" value="D-Amino Acid Oxidase, subunit A, domain 2"/>
    <property type="match status" value="2"/>
</dbReference>
<gene>
    <name evidence="11" type="ORF">HPB52_014755</name>
</gene>
<accession>A0A9D4QAD9</accession>
<comment type="similarity">
    <text evidence="6">Belongs to the L2HGDH family.</text>
</comment>
<reference evidence="11" key="1">
    <citation type="journal article" date="2020" name="Cell">
        <title>Large-Scale Comparative Analyses of Tick Genomes Elucidate Their Genetic Diversity and Vector Capacities.</title>
        <authorList>
            <consortium name="Tick Genome and Microbiome Consortium (TIGMIC)"/>
            <person name="Jia N."/>
            <person name="Wang J."/>
            <person name="Shi W."/>
            <person name="Du L."/>
            <person name="Sun Y."/>
            <person name="Zhan W."/>
            <person name="Jiang J.F."/>
            <person name="Wang Q."/>
            <person name="Zhang B."/>
            <person name="Ji P."/>
            <person name="Bell-Sakyi L."/>
            <person name="Cui X.M."/>
            <person name="Yuan T.T."/>
            <person name="Jiang B.G."/>
            <person name="Yang W.F."/>
            <person name="Lam T.T."/>
            <person name="Chang Q.C."/>
            <person name="Ding S.J."/>
            <person name="Wang X.J."/>
            <person name="Zhu J.G."/>
            <person name="Ruan X.D."/>
            <person name="Zhao L."/>
            <person name="Wei J.T."/>
            <person name="Ye R.Z."/>
            <person name="Que T.C."/>
            <person name="Du C.H."/>
            <person name="Zhou Y.H."/>
            <person name="Cheng J.X."/>
            <person name="Dai P.F."/>
            <person name="Guo W.B."/>
            <person name="Han X.H."/>
            <person name="Huang E.J."/>
            <person name="Li L.F."/>
            <person name="Wei W."/>
            <person name="Gao Y.C."/>
            <person name="Liu J.Z."/>
            <person name="Shao H.Z."/>
            <person name="Wang X."/>
            <person name="Wang C.C."/>
            <person name="Yang T.C."/>
            <person name="Huo Q.B."/>
            <person name="Li W."/>
            <person name="Chen H.Y."/>
            <person name="Chen S.E."/>
            <person name="Zhou L.G."/>
            <person name="Ni X.B."/>
            <person name="Tian J.H."/>
            <person name="Sheng Y."/>
            <person name="Liu T."/>
            <person name="Pan Y.S."/>
            <person name="Xia L.Y."/>
            <person name="Li J."/>
            <person name="Zhao F."/>
            <person name="Cao W.C."/>
        </authorList>
    </citation>
    <scope>NUCLEOTIDE SEQUENCE</scope>
    <source>
        <strain evidence="11">Rsan-2018</strain>
    </source>
</reference>
<proteinExistence type="inferred from homology"/>
<dbReference type="EC" id="1.1.99.2" evidence="7"/>
<evidence type="ECO:0000256" key="1">
    <source>
        <dbReference type="ARBA" id="ARBA00001974"/>
    </source>
</evidence>
<evidence type="ECO:0000256" key="5">
    <source>
        <dbReference type="ARBA" id="ARBA00036066"/>
    </source>
</evidence>
<comment type="cofactor">
    <cofactor evidence="1">
        <name>FAD</name>
        <dbReference type="ChEBI" id="CHEBI:57692"/>
    </cofactor>
</comment>
<evidence type="ECO:0000256" key="4">
    <source>
        <dbReference type="ARBA" id="ARBA00023002"/>
    </source>
</evidence>
<comment type="caution">
    <text evidence="11">The sequence shown here is derived from an EMBL/GenBank/DDBJ whole genome shotgun (WGS) entry which is preliminary data.</text>
</comment>
<dbReference type="VEuPathDB" id="VectorBase:RSAN_030680"/>
<feature type="region of interest" description="Disordered" evidence="9">
    <location>
        <begin position="615"/>
        <end position="643"/>
    </location>
</feature>
<protein>
    <recommendedName>
        <fullName evidence="8">L-2-hydroxyglutarate dehydrogenase, mitochondrial</fullName>
        <ecNumber evidence="7">1.1.99.2</ecNumber>
    </recommendedName>
</protein>
<evidence type="ECO:0000313" key="11">
    <source>
        <dbReference type="EMBL" id="KAH7972651.1"/>
    </source>
</evidence>
<organism evidence="11 12">
    <name type="scientific">Rhipicephalus sanguineus</name>
    <name type="common">Brown dog tick</name>
    <name type="synonym">Ixodes sanguineus</name>
    <dbReference type="NCBI Taxonomy" id="34632"/>
    <lineage>
        <taxon>Eukaryota</taxon>
        <taxon>Metazoa</taxon>
        <taxon>Ecdysozoa</taxon>
        <taxon>Arthropoda</taxon>
        <taxon>Chelicerata</taxon>
        <taxon>Arachnida</taxon>
        <taxon>Acari</taxon>
        <taxon>Parasitiformes</taxon>
        <taxon>Ixodida</taxon>
        <taxon>Ixodoidea</taxon>
        <taxon>Ixodidae</taxon>
        <taxon>Rhipicephalinae</taxon>
        <taxon>Rhipicephalus</taxon>
        <taxon>Rhipicephalus</taxon>
    </lineage>
</organism>
<dbReference type="Pfam" id="PF07841">
    <property type="entry name" value="DM4_12"/>
    <property type="match status" value="1"/>
</dbReference>
<dbReference type="Pfam" id="PF01266">
    <property type="entry name" value="DAO"/>
    <property type="match status" value="1"/>
</dbReference>
<evidence type="ECO:0000259" key="10">
    <source>
        <dbReference type="Pfam" id="PF01266"/>
    </source>
</evidence>
<dbReference type="GO" id="GO:0047545">
    <property type="term" value="F:(S)-2-hydroxyglutarate dehydrogenase activity"/>
    <property type="evidence" value="ECO:0007669"/>
    <property type="project" value="UniProtKB-EC"/>
</dbReference>
<evidence type="ECO:0000256" key="2">
    <source>
        <dbReference type="ARBA" id="ARBA00022630"/>
    </source>
</evidence>
<dbReference type="InterPro" id="IPR006631">
    <property type="entry name" value="DM4_12"/>
</dbReference>
<dbReference type="VEuPathDB" id="VectorBase:RSAN_044278"/>
<evidence type="ECO:0000256" key="7">
    <source>
        <dbReference type="ARBA" id="ARBA00038878"/>
    </source>
</evidence>
<keyword evidence="4" id="KW-0560">Oxidoreductase</keyword>
<evidence type="ECO:0000256" key="8">
    <source>
        <dbReference type="ARBA" id="ARBA00041137"/>
    </source>
</evidence>
<sequence length="871" mass="95222">MRDVQLPSLQLIVAVEPDEVPRLDVLEERGIKNGVKDLKRLDSREIKSVEPNCTGLQALWSPHTGIVDWGEVTQSYGRDFLSRGGDVVLNFPVRAIETVAESQSRTGGLAHPVRVVSDKKVLWKEASAVATSLPAAVSTRTNWQRFQGCNPEPKIVPFRGEYLLLKPEKADLVRANIYPVPDPRFPFLGVHYTPRIDGSVLLGPNAVLAFRREGYGYFDIHVPELVDALAYRGFRKLVGRNMSYAWQELYRGVYIRAQVKQLQKYIPQLQFSDVSRGPSGVRAQALDRDGNLVDDFVFDSGEGELAKRTLHVRNAPSPAATSSLAIAEMIADKVQETFQLHTRVWLFFRDLEQGLAAAAAVAVARAVLGHGYPLSVTTHWRLLFHFAKDEVVIIDFNKDKSGSLVGGAQFMDDALASDVLAVARDIMFRVPVFFLVLSVGLMSVGGIPSPFDYISSGFRSLAEYKLATGARLASYLVGDRAVKATVDLKVADDPEETTEQAVIEAPAVVGPVEVVQHDEENPVKPQLTITTASDEEVNNFKKQFAAGYAALDYANQLEKKRLAGAASTKPHYYDAQVLPLPLEHYKNYVTGGETGGSLMRVAVVAQGIPKPFFASPGFSGEQQPLAEDNKTGAAPPLPEDQQQSHIFPYSDWQAVPASGYSTYPQPSYQLPAGASDADAQTLGSQGDDYTVEVNSTAPVEQGDVVIPGSKFPEPSSEGTPDAEPALEDATVATTPAPENAVHDQQPRQRRDVADAEEDDDQTSFPVPGTNLTIRGQDVEIYFRYLKKHDVSECLAKIFCLMAARPAAFGADGTSMTEFFTTYRPMPSHTSIAFYKEASAAGSEGGDCHELFDKCTMSMEKMKAAFNHDVAL</sequence>
<dbReference type="PANTHER" id="PTHR43104:SF2">
    <property type="entry name" value="L-2-HYDROXYGLUTARATE DEHYDROGENASE, MITOCHONDRIAL"/>
    <property type="match status" value="1"/>
</dbReference>
<feature type="region of interest" description="Disordered" evidence="9">
    <location>
        <begin position="666"/>
        <end position="770"/>
    </location>
</feature>
<evidence type="ECO:0000313" key="12">
    <source>
        <dbReference type="Proteomes" id="UP000821837"/>
    </source>
</evidence>
<dbReference type="NCBIfam" id="NF008726">
    <property type="entry name" value="PRK11728.1"/>
    <property type="match status" value="1"/>
</dbReference>
<evidence type="ECO:0000256" key="3">
    <source>
        <dbReference type="ARBA" id="ARBA00022827"/>
    </source>
</evidence>
<evidence type="ECO:0000256" key="6">
    <source>
        <dbReference type="ARBA" id="ARBA00037941"/>
    </source>
</evidence>
<keyword evidence="12" id="KW-1185">Reference proteome</keyword>
<name>A0A9D4QAD9_RHISA</name>
<dbReference type="InterPro" id="IPR036188">
    <property type="entry name" value="FAD/NAD-bd_sf"/>
</dbReference>
<reference evidence="11" key="2">
    <citation type="submission" date="2021-09" db="EMBL/GenBank/DDBJ databases">
        <authorList>
            <person name="Jia N."/>
            <person name="Wang J."/>
            <person name="Shi W."/>
            <person name="Du L."/>
            <person name="Sun Y."/>
            <person name="Zhan W."/>
            <person name="Jiang J."/>
            <person name="Wang Q."/>
            <person name="Zhang B."/>
            <person name="Ji P."/>
            <person name="Sakyi L.B."/>
            <person name="Cui X."/>
            <person name="Yuan T."/>
            <person name="Jiang B."/>
            <person name="Yang W."/>
            <person name="Lam T.T.-Y."/>
            <person name="Chang Q."/>
            <person name="Ding S."/>
            <person name="Wang X."/>
            <person name="Zhu J."/>
            <person name="Ruan X."/>
            <person name="Zhao L."/>
            <person name="Wei J."/>
            <person name="Que T."/>
            <person name="Du C."/>
            <person name="Cheng J."/>
            <person name="Dai P."/>
            <person name="Han X."/>
            <person name="Huang E."/>
            <person name="Gao Y."/>
            <person name="Liu J."/>
            <person name="Shao H."/>
            <person name="Ye R."/>
            <person name="Li L."/>
            <person name="Wei W."/>
            <person name="Wang X."/>
            <person name="Wang C."/>
            <person name="Huo Q."/>
            <person name="Li W."/>
            <person name="Guo W."/>
            <person name="Chen H."/>
            <person name="Chen S."/>
            <person name="Zhou L."/>
            <person name="Zhou L."/>
            <person name="Ni X."/>
            <person name="Tian J."/>
            <person name="Zhou Y."/>
            <person name="Sheng Y."/>
            <person name="Liu T."/>
            <person name="Pan Y."/>
            <person name="Xia L."/>
            <person name="Li J."/>
            <person name="Zhao F."/>
            <person name="Cao W."/>
        </authorList>
    </citation>
    <scope>NUCLEOTIDE SEQUENCE</scope>
    <source>
        <strain evidence="11">Rsan-2018</strain>
        <tissue evidence="11">Larvae</tissue>
    </source>
</reference>
<feature type="compositionally biased region" description="Basic and acidic residues" evidence="9">
    <location>
        <begin position="740"/>
        <end position="753"/>
    </location>
</feature>
<dbReference type="Proteomes" id="UP000821837">
    <property type="component" value="Chromosome 11"/>
</dbReference>
<dbReference type="EMBL" id="JABSTV010001247">
    <property type="protein sequence ID" value="KAH7972651.1"/>
    <property type="molecule type" value="Genomic_DNA"/>
</dbReference>
<evidence type="ECO:0000256" key="9">
    <source>
        <dbReference type="SAM" id="MobiDB-lite"/>
    </source>
</evidence>
<dbReference type="PANTHER" id="PTHR43104">
    <property type="entry name" value="L-2-HYDROXYGLUTARATE DEHYDROGENASE, MITOCHONDRIAL"/>
    <property type="match status" value="1"/>
</dbReference>
<dbReference type="InterPro" id="IPR006076">
    <property type="entry name" value="FAD-dep_OxRdtase"/>
</dbReference>
<keyword evidence="2" id="KW-0285">Flavoprotein</keyword>
<keyword evidence="3" id="KW-0274">FAD</keyword>
<feature type="domain" description="FAD dependent oxidoreductase" evidence="10">
    <location>
        <begin position="11"/>
        <end position="332"/>
    </location>
</feature>
<comment type="catalytic activity">
    <reaction evidence="5">
        <text>(S)-2-hydroxyglutarate + A = 2-oxoglutarate + AH2</text>
        <dbReference type="Rhea" id="RHEA:21252"/>
        <dbReference type="ChEBI" id="CHEBI:13193"/>
        <dbReference type="ChEBI" id="CHEBI:16782"/>
        <dbReference type="ChEBI" id="CHEBI:16810"/>
        <dbReference type="ChEBI" id="CHEBI:17499"/>
        <dbReference type="EC" id="1.1.99.2"/>
    </reaction>
</comment>
<dbReference type="SUPFAM" id="SSF51905">
    <property type="entry name" value="FAD/NAD(P)-binding domain"/>
    <property type="match status" value="1"/>
</dbReference>